<sequence length="108" mass="12373">MTITQERFLEQFALRLVDKGFIRVNFRRAVVLEKRITISEGMDCNVHVSWLPKSWPVVKVQIRIGSILLPYDVTVGLLMDYKGGPDEILAQLVRNTTEGFADIIIKQL</sequence>
<protein>
    <submittedName>
        <fullName evidence="1">Uncharacterized protein</fullName>
    </submittedName>
</protein>
<evidence type="ECO:0000313" key="1">
    <source>
        <dbReference type="EMBL" id="AFL77171.1"/>
    </source>
</evidence>
<gene>
    <name evidence="1" type="ordered locus">Alfi_0797</name>
</gene>
<dbReference type="HOGENOM" id="CLU_2191410_0_0_10"/>
<dbReference type="RefSeq" id="WP_014774855.1">
    <property type="nucleotide sequence ID" value="NC_018011.1"/>
</dbReference>
<dbReference type="STRING" id="679935.Alfi_0797"/>
<organism evidence="1 2">
    <name type="scientific">Alistipes finegoldii (strain DSM 17242 / JCM 16770 / CCUG 46020 / CIP 107999 / KCTC 15236 / AHN 2437)</name>
    <dbReference type="NCBI Taxonomy" id="679935"/>
    <lineage>
        <taxon>Bacteria</taxon>
        <taxon>Pseudomonadati</taxon>
        <taxon>Bacteroidota</taxon>
        <taxon>Bacteroidia</taxon>
        <taxon>Bacteroidales</taxon>
        <taxon>Rikenellaceae</taxon>
        <taxon>Alistipes</taxon>
    </lineage>
</organism>
<dbReference type="Proteomes" id="UP000006052">
    <property type="component" value="Chromosome"/>
</dbReference>
<evidence type="ECO:0000313" key="2">
    <source>
        <dbReference type="Proteomes" id="UP000006052"/>
    </source>
</evidence>
<proteinExistence type="predicted"/>
<accession>I3YJK3</accession>
<name>I3YJK3_ALIFI</name>
<reference evidence="2" key="1">
    <citation type="journal article" date="2013" name="Stand. Genomic Sci.">
        <title>Complete genome sequence of the bile-resistant pigment-producing anaerobe Alistipes finegoldii type strain (AHN2437(T)).</title>
        <authorList>
            <person name="Mavromatis K."/>
            <person name="Stackebrandt E."/>
            <person name="Munk C."/>
            <person name="Lapidus A."/>
            <person name="Nolan M."/>
            <person name="Lucas S."/>
            <person name="Hammon N."/>
            <person name="Deshpande S."/>
            <person name="Cheng J.F."/>
            <person name="Tapia R."/>
            <person name="Goodwin L.A."/>
            <person name="Pitluck S."/>
            <person name="Liolios K."/>
            <person name="Pagani I."/>
            <person name="Ivanova N."/>
            <person name="Mikhailova N."/>
            <person name="Huntemann M."/>
            <person name="Pati A."/>
            <person name="Chen A."/>
            <person name="Palaniappan K."/>
            <person name="Land M."/>
            <person name="Hauser L."/>
            <person name="Rohde M."/>
            <person name="Gronow S."/>
            <person name="Goker M."/>
            <person name="Detter J.C."/>
            <person name="Bristow J."/>
            <person name="Eisen J.A."/>
            <person name="Markowitz V."/>
            <person name="Hugenholtz P."/>
            <person name="Kyrpides N.C."/>
            <person name="Klenk H.P."/>
            <person name="Woyke T."/>
        </authorList>
    </citation>
    <scope>NUCLEOTIDE SEQUENCE</scope>
    <source>
        <strain evidence="2">DSM 17242 / JCM 16770 / AHN 2437 / CCUG 46020 / CIP 107999</strain>
    </source>
</reference>
<dbReference type="KEGG" id="afd:Alfi_0797"/>
<dbReference type="AlphaFoldDB" id="I3YJK3"/>
<dbReference type="EMBL" id="CP003274">
    <property type="protein sequence ID" value="AFL77171.1"/>
    <property type="molecule type" value="Genomic_DNA"/>
</dbReference>